<gene>
    <name evidence="1" type="ORF">BM221_005522</name>
</gene>
<dbReference type="EMBL" id="MRVG01000005">
    <property type="protein sequence ID" value="PMB68936.1"/>
    <property type="molecule type" value="Genomic_DNA"/>
</dbReference>
<organism evidence="1 2">
    <name type="scientific">Beauveria bassiana</name>
    <name type="common">White muscardine disease fungus</name>
    <name type="synonym">Tritirachium shiotae</name>
    <dbReference type="NCBI Taxonomy" id="176275"/>
    <lineage>
        <taxon>Eukaryota</taxon>
        <taxon>Fungi</taxon>
        <taxon>Dikarya</taxon>
        <taxon>Ascomycota</taxon>
        <taxon>Pezizomycotina</taxon>
        <taxon>Sordariomycetes</taxon>
        <taxon>Hypocreomycetidae</taxon>
        <taxon>Hypocreales</taxon>
        <taxon>Cordycipitaceae</taxon>
        <taxon>Beauveria</taxon>
    </lineage>
</organism>
<sequence length="114" mass="12156">MAEIVGVVAAGIAFGEVVIKISSHVFTLKHMWKEFKEMPDSIKQLVGDIELLGSVLQEMEADMTSSTADGIVWCGGVGSLIVEACRSALNTLSLSVNDESQEMRATSGIKAALR</sequence>
<reference evidence="1 2" key="1">
    <citation type="journal article" date="2016" name="Appl. Microbiol. Biotechnol.">
        <title>Characterization of T-DNA insertion mutants with decreased virulence in the entomopathogenic fungus Beauveria bassiana JEF-007.</title>
        <authorList>
            <person name="Kim S."/>
            <person name="Lee S.J."/>
            <person name="Nai Y.S."/>
            <person name="Yu J.S."/>
            <person name="Lee M.R."/>
            <person name="Yang Y.T."/>
            <person name="Kim J.S."/>
        </authorList>
    </citation>
    <scope>NUCLEOTIDE SEQUENCE [LARGE SCALE GENOMIC DNA]</scope>
    <source>
        <strain evidence="1 2">JEF-007</strain>
    </source>
</reference>
<evidence type="ECO:0008006" key="3">
    <source>
        <dbReference type="Google" id="ProtNLM"/>
    </source>
</evidence>
<comment type="caution">
    <text evidence="1">The sequence shown here is derived from an EMBL/GenBank/DDBJ whole genome shotgun (WGS) entry which is preliminary data.</text>
</comment>
<dbReference type="Proteomes" id="UP000235728">
    <property type="component" value="Unassembled WGS sequence"/>
</dbReference>
<evidence type="ECO:0000313" key="2">
    <source>
        <dbReference type="Proteomes" id="UP000235728"/>
    </source>
</evidence>
<name>A0A2N6NNW8_BEABA</name>
<evidence type="ECO:0000313" key="1">
    <source>
        <dbReference type="EMBL" id="PMB68936.1"/>
    </source>
</evidence>
<proteinExistence type="predicted"/>
<accession>A0A2N6NNW8</accession>
<dbReference type="AlphaFoldDB" id="A0A2N6NNW8"/>
<dbReference type="OMA" id="NDESQEM"/>
<protein>
    <recommendedName>
        <fullName evidence="3">NACHT-NTPase and P-loop NTPases N-terminal domain-containing protein</fullName>
    </recommendedName>
</protein>